<dbReference type="EMBL" id="MU273570">
    <property type="protein sequence ID" value="KAI0031693.1"/>
    <property type="molecule type" value="Genomic_DNA"/>
</dbReference>
<evidence type="ECO:0000313" key="2">
    <source>
        <dbReference type="Proteomes" id="UP000814128"/>
    </source>
</evidence>
<proteinExistence type="predicted"/>
<gene>
    <name evidence="1" type="ORF">K488DRAFT_78910</name>
</gene>
<protein>
    <submittedName>
        <fullName evidence="1">ATP12-domain-containing protein</fullName>
    </submittedName>
</protein>
<keyword evidence="2" id="KW-1185">Reference proteome</keyword>
<accession>A0ACB8QIM4</accession>
<evidence type="ECO:0000313" key="1">
    <source>
        <dbReference type="EMBL" id="KAI0031693.1"/>
    </source>
</evidence>
<name>A0ACB8QIM4_9AGAM</name>
<sequence length="283" mass="32118">MFLSRLARHPASPACRRTAIRILRPPTLRHYATESPAQPATATNRAEATLKRFWKHVDIVPHESQLAITLDKRPLKTPAGKKLLVPTKKQLVASLIASEWDNQVTVLKPHSLPMTSLTARAIDSMEDERTRAEVREALLKYFDTDTICFFSERPEALAKLEEEHWIPTIDWARQKFGIDILTTNTIVFSPQPDESKKVLDEVMQKFDLWQMAAMERATYTTKSFLLALALVHKRITAEQTALASQVEVSSQIQAWGEVEDSHDVDYHDVRRHVASAACLLSDI</sequence>
<dbReference type="Proteomes" id="UP000814128">
    <property type="component" value="Unassembled WGS sequence"/>
</dbReference>
<organism evidence="1 2">
    <name type="scientific">Vararia minispora EC-137</name>
    <dbReference type="NCBI Taxonomy" id="1314806"/>
    <lineage>
        <taxon>Eukaryota</taxon>
        <taxon>Fungi</taxon>
        <taxon>Dikarya</taxon>
        <taxon>Basidiomycota</taxon>
        <taxon>Agaricomycotina</taxon>
        <taxon>Agaricomycetes</taxon>
        <taxon>Russulales</taxon>
        <taxon>Lachnocladiaceae</taxon>
        <taxon>Vararia</taxon>
    </lineage>
</organism>
<comment type="caution">
    <text evidence="1">The sequence shown here is derived from an EMBL/GenBank/DDBJ whole genome shotgun (WGS) entry which is preliminary data.</text>
</comment>
<reference evidence="1" key="2">
    <citation type="journal article" date="2022" name="New Phytol.">
        <title>Evolutionary transition to the ectomycorrhizal habit in the genomes of a hyperdiverse lineage of mushroom-forming fungi.</title>
        <authorList>
            <person name="Looney B."/>
            <person name="Miyauchi S."/>
            <person name="Morin E."/>
            <person name="Drula E."/>
            <person name="Courty P.E."/>
            <person name="Kohler A."/>
            <person name="Kuo A."/>
            <person name="LaButti K."/>
            <person name="Pangilinan J."/>
            <person name="Lipzen A."/>
            <person name="Riley R."/>
            <person name="Andreopoulos W."/>
            <person name="He G."/>
            <person name="Johnson J."/>
            <person name="Nolan M."/>
            <person name="Tritt A."/>
            <person name="Barry K.W."/>
            <person name="Grigoriev I.V."/>
            <person name="Nagy L.G."/>
            <person name="Hibbett D."/>
            <person name="Henrissat B."/>
            <person name="Matheny P.B."/>
            <person name="Labbe J."/>
            <person name="Martin F.M."/>
        </authorList>
    </citation>
    <scope>NUCLEOTIDE SEQUENCE</scope>
    <source>
        <strain evidence="1">EC-137</strain>
    </source>
</reference>
<reference evidence="1" key="1">
    <citation type="submission" date="2021-02" db="EMBL/GenBank/DDBJ databases">
        <authorList>
            <consortium name="DOE Joint Genome Institute"/>
            <person name="Ahrendt S."/>
            <person name="Looney B.P."/>
            <person name="Miyauchi S."/>
            <person name="Morin E."/>
            <person name="Drula E."/>
            <person name="Courty P.E."/>
            <person name="Chicoki N."/>
            <person name="Fauchery L."/>
            <person name="Kohler A."/>
            <person name="Kuo A."/>
            <person name="Labutti K."/>
            <person name="Pangilinan J."/>
            <person name="Lipzen A."/>
            <person name="Riley R."/>
            <person name="Andreopoulos W."/>
            <person name="He G."/>
            <person name="Johnson J."/>
            <person name="Barry K.W."/>
            <person name="Grigoriev I.V."/>
            <person name="Nagy L."/>
            <person name="Hibbett D."/>
            <person name="Henrissat B."/>
            <person name="Matheny P.B."/>
            <person name="Labbe J."/>
            <person name="Martin F."/>
        </authorList>
    </citation>
    <scope>NUCLEOTIDE SEQUENCE</scope>
    <source>
        <strain evidence="1">EC-137</strain>
    </source>
</reference>